<dbReference type="EMBL" id="BGZK01000841">
    <property type="protein sequence ID" value="GBP62409.1"/>
    <property type="molecule type" value="Genomic_DNA"/>
</dbReference>
<evidence type="ECO:0000313" key="2">
    <source>
        <dbReference type="Proteomes" id="UP000299102"/>
    </source>
</evidence>
<gene>
    <name evidence="1" type="ORF">EVAR_3111_1</name>
</gene>
<accession>A0A4C1XJD6</accession>
<protein>
    <recommendedName>
        <fullName evidence="3">Craniofacial development protein 2</fullName>
    </recommendedName>
</protein>
<dbReference type="SUPFAM" id="SSF56219">
    <property type="entry name" value="DNase I-like"/>
    <property type="match status" value="1"/>
</dbReference>
<proteinExistence type="predicted"/>
<evidence type="ECO:0008006" key="3">
    <source>
        <dbReference type="Google" id="ProtNLM"/>
    </source>
</evidence>
<dbReference type="OrthoDB" id="5828726at2759"/>
<dbReference type="Gene3D" id="3.60.10.10">
    <property type="entry name" value="Endonuclease/exonuclease/phosphatase"/>
    <property type="match status" value="1"/>
</dbReference>
<comment type="caution">
    <text evidence="1">The sequence shown here is derived from an EMBL/GenBank/DDBJ whole genome shotgun (WGS) entry which is preliminary data.</text>
</comment>
<dbReference type="InterPro" id="IPR036691">
    <property type="entry name" value="Endo/exonu/phosph_ase_sf"/>
</dbReference>
<dbReference type="Proteomes" id="UP000299102">
    <property type="component" value="Unassembled WGS sequence"/>
</dbReference>
<dbReference type="AlphaFoldDB" id="A0A4C1XJD6"/>
<organism evidence="1 2">
    <name type="scientific">Eumeta variegata</name>
    <name type="common">Bagworm moth</name>
    <name type="synonym">Eumeta japonica</name>
    <dbReference type="NCBI Taxonomy" id="151549"/>
    <lineage>
        <taxon>Eukaryota</taxon>
        <taxon>Metazoa</taxon>
        <taxon>Ecdysozoa</taxon>
        <taxon>Arthropoda</taxon>
        <taxon>Hexapoda</taxon>
        <taxon>Insecta</taxon>
        <taxon>Pterygota</taxon>
        <taxon>Neoptera</taxon>
        <taxon>Endopterygota</taxon>
        <taxon>Lepidoptera</taxon>
        <taxon>Glossata</taxon>
        <taxon>Ditrysia</taxon>
        <taxon>Tineoidea</taxon>
        <taxon>Psychidae</taxon>
        <taxon>Oiketicinae</taxon>
        <taxon>Eumeta</taxon>
    </lineage>
</organism>
<sequence length="99" mass="11640">MKDRRLDILYMNETKRKGIDRVIKRGSFDTYWSSIDQSQRGCRGVGFVISERFSECVSSYECVSPRLLWLGVKIELTRIFIVGVYPPDKSKPLEERKEF</sequence>
<reference evidence="1 2" key="1">
    <citation type="journal article" date="2019" name="Commun. Biol.">
        <title>The bagworm genome reveals a unique fibroin gene that provides high tensile strength.</title>
        <authorList>
            <person name="Kono N."/>
            <person name="Nakamura H."/>
            <person name="Ohtoshi R."/>
            <person name="Tomita M."/>
            <person name="Numata K."/>
            <person name="Arakawa K."/>
        </authorList>
    </citation>
    <scope>NUCLEOTIDE SEQUENCE [LARGE SCALE GENOMIC DNA]</scope>
</reference>
<name>A0A4C1XJD6_EUMVA</name>
<keyword evidence="2" id="KW-1185">Reference proteome</keyword>
<evidence type="ECO:0000313" key="1">
    <source>
        <dbReference type="EMBL" id="GBP62409.1"/>
    </source>
</evidence>